<feature type="region of interest" description="Disordered" evidence="1">
    <location>
        <begin position="48"/>
        <end position="134"/>
    </location>
</feature>
<feature type="compositionally biased region" description="Low complexity" evidence="1">
    <location>
        <begin position="91"/>
        <end position="112"/>
    </location>
</feature>
<evidence type="ECO:0000313" key="3">
    <source>
        <dbReference type="Proteomes" id="UP000237968"/>
    </source>
</evidence>
<dbReference type="AlphaFoldDB" id="A0A2S9Y4H5"/>
<gene>
    <name evidence="2" type="ORF">ENSA5_28110</name>
</gene>
<dbReference type="Proteomes" id="UP000237968">
    <property type="component" value="Unassembled WGS sequence"/>
</dbReference>
<sequence length="134" mass="14018">MQTSSQLDGEALTDALNLLRDHTVDRVVHSGAALHRFRCLGEEHLRTVPERMGSPVGDRGFTPDPPPFPRRSSRGQPARATPGRSTVAKITSTAASSSSHGHSGALTHAGAAPSTGAPPIALTVVMRKKPAKKG</sequence>
<evidence type="ECO:0000313" key="2">
    <source>
        <dbReference type="EMBL" id="PRP99996.1"/>
    </source>
</evidence>
<accession>A0A2S9Y4H5</accession>
<dbReference type="EMBL" id="PVNK01000138">
    <property type="protein sequence ID" value="PRP99996.1"/>
    <property type="molecule type" value="Genomic_DNA"/>
</dbReference>
<proteinExistence type="predicted"/>
<keyword evidence="3" id="KW-1185">Reference proteome</keyword>
<organism evidence="2 3">
    <name type="scientific">Enhygromyxa salina</name>
    <dbReference type="NCBI Taxonomy" id="215803"/>
    <lineage>
        <taxon>Bacteria</taxon>
        <taxon>Pseudomonadati</taxon>
        <taxon>Myxococcota</taxon>
        <taxon>Polyangia</taxon>
        <taxon>Nannocystales</taxon>
        <taxon>Nannocystaceae</taxon>
        <taxon>Enhygromyxa</taxon>
    </lineage>
</organism>
<reference evidence="2 3" key="1">
    <citation type="submission" date="2018-03" db="EMBL/GenBank/DDBJ databases">
        <title>Draft Genome Sequences of the Obligatory Marine Myxobacteria Enhygromyxa salina SWB005.</title>
        <authorList>
            <person name="Poehlein A."/>
            <person name="Moghaddam J.A."/>
            <person name="Harms H."/>
            <person name="Alanjari M."/>
            <person name="Koenig G.M."/>
            <person name="Daniel R."/>
            <person name="Schaeberle T.F."/>
        </authorList>
    </citation>
    <scope>NUCLEOTIDE SEQUENCE [LARGE SCALE GENOMIC DNA]</scope>
    <source>
        <strain evidence="2 3">SWB005</strain>
    </source>
</reference>
<protein>
    <submittedName>
        <fullName evidence="2">Uncharacterized protein</fullName>
    </submittedName>
</protein>
<name>A0A2S9Y4H5_9BACT</name>
<evidence type="ECO:0000256" key="1">
    <source>
        <dbReference type="SAM" id="MobiDB-lite"/>
    </source>
</evidence>
<comment type="caution">
    <text evidence="2">The sequence shown here is derived from an EMBL/GenBank/DDBJ whole genome shotgun (WGS) entry which is preliminary data.</text>
</comment>